<evidence type="ECO:0000256" key="2">
    <source>
        <dbReference type="SAM" id="MobiDB-lite"/>
    </source>
</evidence>
<dbReference type="EMBL" id="JAANIT010000015">
    <property type="protein sequence ID" value="KAG1553913.1"/>
    <property type="molecule type" value="Genomic_DNA"/>
</dbReference>
<evidence type="ECO:0000256" key="1">
    <source>
        <dbReference type="SAM" id="Coils"/>
    </source>
</evidence>
<evidence type="ECO:0008006" key="5">
    <source>
        <dbReference type="Google" id="ProtNLM"/>
    </source>
</evidence>
<dbReference type="AlphaFoldDB" id="A0A9P6YPE1"/>
<reference evidence="3" key="1">
    <citation type="journal article" date="2020" name="Microb. Genom.">
        <title>Genetic diversity of clinical and environmental Mucorales isolates obtained from an investigation of mucormycosis cases among solid organ transplant recipients.</title>
        <authorList>
            <person name="Nguyen M.H."/>
            <person name="Kaul D."/>
            <person name="Muto C."/>
            <person name="Cheng S.J."/>
            <person name="Richter R.A."/>
            <person name="Bruno V.M."/>
            <person name="Liu G."/>
            <person name="Beyhan S."/>
            <person name="Sundermann A.J."/>
            <person name="Mounaud S."/>
            <person name="Pasculle A.W."/>
            <person name="Nierman W.C."/>
            <person name="Driscoll E."/>
            <person name="Cumbie R."/>
            <person name="Clancy C.J."/>
            <person name="Dupont C.L."/>
        </authorList>
    </citation>
    <scope>NUCLEOTIDE SEQUENCE</scope>
    <source>
        <strain evidence="3">GL16</strain>
    </source>
</reference>
<feature type="coiled-coil region" evidence="1">
    <location>
        <begin position="8"/>
        <end position="49"/>
    </location>
</feature>
<gene>
    <name evidence="3" type="ORF">G6F51_000290</name>
</gene>
<protein>
    <recommendedName>
        <fullName evidence="5">DNA endonuclease activator Ctp1 C-terminal domain-containing protein</fullName>
    </recommendedName>
</protein>
<feature type="region of interest" description="Disordered" evidence="2">
    <location>
        <begin position="305"/>
        <end position="328"/>
    </location>
</feature>
<feature type="coiled-coil region" evidence="1">
    <location>
        <begin position="86"/>
        <end position="127"/>
    </location>
</feature>
<dbReference type="OrthoDB" id="5801062at2759"/>
<proteinExistence type="predicted"/>
<organism evidence="3 4">
    <name type="scientific">Rhizopus oryzae</name>
    <name type="common">Mucormycosis agent</name>
    <name type="synonym">Rhizopus arrhizus var. delemar</name>
    <dbReference type="NCBI Taxonomy" id="64495"/>
    <lineage>
        <taxon>Eukaryota</taxon>
        <taxon>Fungi</taxon>
        <taxon>Fungi incertae sedis</taxon>
        <taxon>Mucoromycota</taxon>
        <taxon>Mucoromycotina</taxon>
        <taxon>Mucoromycetes</taxon>
        <taxon>Mucorales</taxon>
        <taxon>Mucorineae</taxon>
        <taxon>Rhizopodaceae</taxon>
        <taxon>Rhizopus</taxon>
    </lineage>
</organism>
<keyword evidence="1" id="KW-0175">Coiled coil</keyword>
<accession>A0A9P6YPE1</accession>
<dbReference type="Proteomes" id="UP000717996">
    <property type="component" value="Unassembled WGS sequence"/>
</dbReference>
<evidence type="ECO:0000313" key="3">
    <source>
        <dbReference type="EMBL" id="KAG1553913.1"/>
    </source>
</evidence>
<evidence type="ECO:0000313" key="4">
    <source>
        <dbReference type="Proteomes" id="UP000717996"/>
    </source>
</evidence>
<name>A0A9P6YPE1_RHIOR</name>
<comment type="caution">
    <text evidence="3">The sequence shown here is derived from an EMBL/GenBank/DDBJ whole genome shotgun (WGS) entry which is preliminary data.</text>
</comment>
<sequence>MSSESEVVENLKKNLNRERTTVRLQKQNIAELEIKLKEYHKRVEKYVDNTEKEETSISLKHQLEGLFKYKSSMHKLTLFVESNLINEQSKQRINQLEGVIQENEQQIRVLRNTIQGYEKQSAEEHQEIYRLQDVVKQLQALLTEKSNLIDTQALSILTHERQIQQLQQKKGIASSNYILKRKQQRQDTQSDLGKENVIGVLQEKTNNDIHLTKVINLSKNQSPPVTTTSLPSSLAVTKDTTNDNSNDNQSVAVLPIEPTRARHDRIHMHGETCISCEKFYDTRPLPDVNGRDVQYTPADRIQLHSRHRQLPRQRAATPPGFWDLEFGSPDNNDARHIRHIL</sequence>